<organism evidence="1 2">
    <name type="scientific">Aquarana catesbeiana</name>
    <name type="common">American bullfrog</name>
    <name type="synonym">Rana catesbeiana</name>
    <dbReference type="NCBI Taxonomy" id="8400"/>
    <lineage>
        <taxon>Eukaryota</taxon>
        <taxon>Metazoa</taxon>
        <taxon>Chordata</taxon>
        <taxon>Craniata</taxon>
        <taxon>Vertebrata</taxon>
        <taxon>Euteleostomi</taxon>
        <taxon>Amphibia</taxon>
        <taxon>Batrachia</taxon>
        <taxon>Anura</taxon>
        <taxon>Neobatrachia</taxon>
        <taxon>Ranoidea</taxon>
        <taxon>Ranidae</taxon>
        <taxon>Aquarana</taxon>
    </lineage>
</organism>
<evidence type="ECO:0000313" key="2">
    <source>
        <dbReference type="Proteomes" id="UP000228934"/>
    </source>
</evidence>
<reference evidence="2" key="1">
    <citation type="journal article" date="2017" name="Nat. Commun.">
        <title>The North American bullfrog draft genome provides insight into hormonal regulation of long noncoding RNA.</title>
        <authorList>
            <person name="Hammond S.A."/>
            <person name="Warren R.L."/>
            <person name="Vandervalk B.P."/>
            <person name="Kucuk E."/>
            <person name="Khan H."/>
            <person name="Gibb E.A."/>
            <person name="Pandoh P."/>
            <person name="Kirk H."/>
            <person name="Zhao Y."/>
            <person name="Jones M."/>
            <person name="Mungall A.J."/>
            <person name="Coope R."/>
            <person name="Pleasance S."/>
            <person name="Moore R.A."/>
            <person name="Holt R.A."/>
            <person name="Round J.M."/>
            <person name="Ohora S."/>
            <person name="Walle B.V."/>
            <person name="Veldhoen N."/>
            <person name="Helbing C.C."/>
            <person name="Birol I."/>
        </authorList>
    </citation>
    <scope>NUCLEOTIDE SEQUENCE [LARGE SCALE GENOMIC DNA]</scope>
</reference>
<proteinExistence type="predicted"/>
<dbReference type="AlphaFoldDB" id="A0A2G9S4B3"/>
<protein>
    <submittedName>
        <fullName evidence="1">Uncharacterized protein</fullName>
    </submittedName>
</protein>
<dbReference type="Proteomes" id="UP000228934">
    <property type="component" value="Unassembled WGS sequence"/>
</dbReference>
<gene>
    <name evidence="1" type="ORF">AB205_0065950</name>
</gene>
<dbReference type="EMBL" id="KV928664">
    <property type="protein sequence ID" value="PIO34950.1"/>
    <property type="molecule type" value="Genomic_DNA"/>
</dbReference>
<keyword evidence="2" id="KW-1185">Reference proteome</keyword>
<name>A0A2G9S4B3_AQUCT</name>
<sequence length="100" mass="11875">MQPPHLRIVKLQKCYILVKYQVEFKTLYIFCQMEDLRWAMEALPFDNILRGVVLNSALHPVFSLYGHFLQFEYIFDSYEHPCAVIQFSCLTFHSTSHVQT</sequence>
<evidence type="ECO:0000313" key="1">
    <source>
        <dbReference type="EMBL" id="PIO34950.1"/>
    </source>
</evidence>
<accession>A0A2G9S4B3</accession>